<dbReference type="AlphaFoldDB" id="F8PAH0"/>
<accession>F8PAH0</accession>
<dbReference type="KEGG" id="sla:SERLADRAFT_400964"/>
<dbReference type="GeneID" id="18812069"/>
<dbReference type="RefSeq" id="XP_007323244.1">
    <property type="nucleotide sequence ID" value="XM_007323182.1"/>
</dbReference>
<gene>
    <name evidence="2" type="ORF">SERLADRAFT_400964</name>
</gene>
<organism evidence="3">
    <name type="scientific">Serpula lacrymans var. lacrymans (strain S7.9)</name>
    <name type="common">Dry rot fungus</name>
    <dbReference type="NCBI Taxonomy" id="578457"/>
    <lineage>
        <taxon>Eukaryota</taxon>
        <taxon>Fungi</taxon>
        <taxon>Dikarya</taxon>
        <taxon>Basidiomycota</taxon>
        <taxon>Agaricomycotina</taxon>
        <taxon>Agaricomycetes</taxon>
        <taxon>Agaricomycetidae</taxon>
        <taxon>Boletales</taxon>
        <taxon>Coniophorineae</taxon>
        <taxon>Serpulaceae</taxon>
        <taxon>Serpula</taxon>
    </lineage>
</organism>
<proteinExistence type="predicted"/>
<evidence type="ECO:0000256" key="1">
    <source>
        <dbReference type="SAM" id="MobiDB-lite"/>
    </source>
</evidence>
<sequence>MTPTSSMTPSSEVIDLTDCDFTNYMFPSSSPSSLDSWPSSSSASTSQLDAFAWEKELLSFPSQSTGDFSQLFEQPQELFPCSPPKQVLPAVGAGAMDESDQLWCSGFPVSNSYSVDANFGSSSNVFATLPPLSSDGQWPTTWSLSNLDASFAPNSSTQSSLPLNWEDMMGIASSCGSPTETPSPMSSSPQSISDFNLGGSMDQFTIDSFLSGCFA</sequence>
<protein>
    <submittedName>
        <fullName evidence="2">Uncharacterized protein</fullName>
    </submittedName>
</protein>
<evidence type="ECO:0000313" key="2">
    <source>
        <dbReference type="EMBL" id="EGO19809.1"/>
    </source>
</evidence>
<dbReference type="Proteomes" id="UP000008064">
    <property type="component" value="Unassembled WGS sequence"/>
</dbReference>
<name>F8PAH0_SERL9</name>
<reference evidence="3" key="1">
    <citation type="journal article" date="2011" name="Science">
        <title>The plant cell wall-decomposing machinery underlies the functional diversity of forest fungi.</title>
        <authorList>
            <person name="Eastwood D.C."/>
            <person name="Floudas D."/>
            <person name="Binder M."/>
            <person name="Majcherczyk A."/>
            <person name="Schneider P."/>
            <person name="Aerts A."/>
            <person name="Asiegbu F.O."/>
            <person name="Baker S.E."/>
            <person name="Barry K."/>
            <person name="Bendiksby M."/>
            <person name="Blumentritt M."/>
            <person name="Coutinho P.M."/>
            <person name="Cullen D."/>
            <person name="de Vries R.P."/>
            <person name="Gathman A."/>
            <person name="Goodell B."/>
            <person name="Henrissat B."/>
            <person name="Ihrmark K."/>
            <person name="Kauserud H."/>
            <person name="Kohler A."/>
            <person name="LaButti K."/>
            <person name="Lapidus A."/>
            <person name="Lavin J.L."/>
            <person name="Lee Y.-H."/>
            <person name="Lindquist E."/>
            <person name="Lilly W."/>
            <person name="Lucas S."/>
            <person name="Morin E."/>
            <person name="Murat C."/>
            <person name="Oguiza J.A."/>
            <person name="Park J."/>
            <person name="Pisabarro A.G."/>
            <person name="Riley R."/>
            <person name="Rosling A."/>
            <person name="Salamov A."/>
            <person name="Schmidt O."/>
            <person name="Schmutz J."/>
            <person name="Skrede I."/>
            <person name="Stenlid J."/>
            <person name="Wiebenga A."/>
            <person name="Xie X."/>
            <person name="Kuees U."/>
            <person name="Hibbett D.S."/>
            <person name="Hoffmeister D."/>
            <person name="Hoegberg N."/>
            <person name="Martin F."/>
            <person name="Grigoriev I.V."/>
            <person name="Watkinson S.C."/>
        </authorList>
    </citation>
    <scope>NUCLEOTIDE SEQUENCE [LARGE SCALE GENOMIC DNA]</scope>
    <source>
        <strain evidence="3">S7.9</strain>
    </source>
</reference>
<feature type="compositionally biased region" description="Low complexity" evidence="1">
    <location>
        <begin position="177"/>
        <end position="192"/>
    </location>
</feature>
<feature type="region of interest" description="Disordered" evidence="1">
    <location>
        <begin position="173"/>
        <end position="192"/>
    </location>
</feature>
<dbReference type="EMBL" id="GL945442">
    <property type="protein sequence ID" value="EGO19809.1"/>
    <property type="molecule type" value="Genomic_DNA"/>
</dbReference>
<dbReference type="HOGENOM" id="CLU_1283960_0_0_1"/>
<evidence type="ECO:0000313" key="3">
    <source>
        <dbReference type="Proteomes" id="UP000008064"/>
    </source>
</evidence>